<evidence type="ECO:0000259" key="1">
    <source>
        <dbReference type="Pfam" id="PF08896"/>
    </source>
</evidence>
<protein>
    <submittedName>
        <fullName evidence="2">Uncharacterized protein DUF1842</fullName>
    </submittedName>
</protein>
<dbReference type="Pfam" id="PF08896">
    <property type="entry name" value="DUF1842"/>
    <property type="match status" value="1"/>
</dbReference>
<feature type="domain" description="DUF1842" evidence="1">
    <location>
        <begin position="18"/>
        <end position="133"/>
    </location>
</feature>
<dbReference type="InterPro" id="IPR014992">
    <property type="entry name" value="DUF1842"/>
</dbReference>
<comment type="caution">
    <text evidence="2">The sequence shown here is derived from an EMBL/GenBank/DDBJ whole genome shotgun (WGS) entry which is preliminary data.</text>
</comment>
<organism evidence="2 3">
    <name type="scientific">Roseibium hamelinense</name>
    <dbReference type="NCBI Taxonomy" id="150831"/>
    <lineage>
        <taxon>Bacteria</taxon>
        <taxon>Pseudomonadati</taxon>
        <taxon>Pseudomonadota</taxon>
        <taxon>Alphaproteobacteria</taxon>
        <taxon>Hyphomicrobiales</taxon>
        <taxon>Stappiaceae</taxon>
        <taxon>Roseibium</taxon>
    </lineage>
</organism>
<evidence type="ECO:0000313" key="2">
    <source>
        <dbReference type="EMBL" id="TWI80070.1"/>
    </source>
</evidence>
<reference evidence="2 3" key="1">
    <citation type="submission" date="2019-07" db="EMBL/GenBank/DDBJ databases">
        <title>Genomic Encyclopedia of Archaeal and Bacterial Type Strains, Phase II (KMG-II): from individual species to whole genera.</title>
        <authorList>
            <person name="Goeker M."/>
        </authorList>
    </citation>
    <scope>NUCLEOTIDE SEQUENCE [LARGE SCALE GENOMIC DNA]</scope>
    <source>
        <strain evidence="2 3">ATCC BAA-252</strain>
    </source>
</reference>
<dbReference type="Proteomes" id="UP000320593">
    <property type="component" value="Unassembled WGS sequence"/>
</dbReference>
<name>A0A562SH39_9HYPH</name>
<accession>A0A562SH39</accession>
<dbReference type="EMBL" id="VLLF01000012">
    <property type="protein sequence ID" value="TWI80070.1"/>
    <property type="molecule type" value="Genomic_DNA"/>
</dbReference>
<dbReference type="RefSeq" id="WP_145347289.1">
    <property type="nucleotide sequence ID" value="NZ_SMLY01000079.1"/>
</dbReference>
<gene>
    <name evidence="2" type="ORF">JM93_04183</name>
</gene>
<evidence type="ECO:0000313" key="3">
    <source>
        <dbReference type="Proteomes" id="UP000320593"/>
    </source>
</evidence>
<proteinExistence type="predicted"/>
<keyword evidence="3" id="KW-1185">Reference proteome</keyword>
<sequence length="150" mass="16501">MADVLDPAAPEAFAQNRVGLFLLKLQSVGMPGAPTNTLMLTVYAPTQTVTGHSSVHQAINPPLNVESHVSGNLIFATVMDKEKSRIRIDLAGWPEIRLPGGAGIGPVIPENYNAQILLKTDYSEGTIRFRFRDDFMSEWHSVSQEIKRVD</sequence>
<dbReference type="OrthoDB" id="1491780at2"/>
<dbReference type="AlphaFoldDB" id="A0A562SH39"/>